<gene>
    <name evidence="1" type="ORF">BKK51_01110</name>
</gene>
<accession>A0A1V3IX02</accession>
<organism evidence="1 2">
    <name type="scientific">Rodentibacter trehalosifermentans</name>
    <dbReference type="NCBI Taxonomy" id="1908263"/>
    <lineage>
        <taxon>Bacteria</taxon>
        <taxon>Pseudomonadati</taxon>
        <taxon>Pseudomonadota</taxon>
        <taxon>Gammaproteobacteria</taxon>
        <taxon>Pasteurellales</taxon>
        <taxon>Pasteurellaceae</taxon>
        <taxon>Rodentibacter</taxon>
    </lineage>
</organism>
<dbReference type="RefSeq" id="WP_077473561.1">
    <property type="nucleotide sequence ID" value="NZ_MLHK01000008.1"/>
</dbReference>
<comment type="caution">
    <text evidence="1">The sequence shown here is derived from an EMBL/GenBank/DDBJ whole genome shotgun (WGS) entry which is preliminary data.</text>
</comment>
<dbReference type="Proteomes" id="UP000188728">
    <property type="component" value="Unassembled WGS sequence"/>
</dbReference>
<evidence type="ECO:0000313" key="1">
    <source>
        <dbReference type="EMBL" id="OOF46840.1"/>
    </source>
</evidence>
<reference evidence="1 2" key="1">
    <citation type="submission" date="2016-10" db="EMBL/GenBank/DDBJ databases">
        <title>Rodentibacter gen. nov. and new species.</title>
        <authorList>
            <person name="Christensen H."/>
        </authorList>
    </citation>
    <scope>NUCLEOTIDE SEQUENCE [LARGE SCALE GENOMIC DNA]</scope>
    <source>
        <strain evidence="1 2">H1983213011</strain>
    </source>
</reference>
<sequence>MKLGFTHATLAANPKTSMGAPVYQGVSDQNVFSYFKEITGVDKLPNPIVISKMKDLNGNNGKVWSVKPTEGPLKGSTVNLRTFSSSQEKTRAKYTVEIVQPSNVNERVSGINAGKIEIKFEK</sequence>
<dbReference type="AlphaFoldDB" id="A0A1V3IX02"/>
<dbReference type="EMBL" id="MLHK01000008">
    <property type="protein sequence ID" value="OOF46840.1"/>
    <property type="molecule type" value="Genomic_DNA"/>
</dbReference>
<protein>
    <submittedName>
        <fullName evidence="1">Uncharacterized protein</fullName>
    </submittedName>
</protein>
<evidence type="ECO:0000313" key="2">
    <source>
        <dbReference type="Proteomes" id="UP000188728"/>
    </source>
</evidence>
<name>A0A1V3IX02_9PAST</name>
<proteinExistence type="predicted"/>